<dbReference type="Proteomes" id="UP001230649">
    <property type="component" value="Unassembled WGS sequence"/>
</dbReference>
<protein>
    <submittedName>
        <fullName evidence="1">Uncharacterized protein</fullName>
    </submittedName>
</protein>
<evidence type="ECO:0000313" key="2">
    <source>
        <dbReference type="Proteomes" id="UP001230649"/>
    </source>
</evidence>
<name>A0ACC2W3A0_9TREE</name>
<accession>A0ACC2W3A0</accession>
<comment type="caution">
    <text evidence="1">The sequence shown here is derived from an EMBL/GenBank/DDBJ whole genome shotgun (WGS) entry which is preliminary data.</text>
</comment>
<reference evidence="1" key="1">
    <citation type="submission" date="2023-04" db="EMBL/GenBank/DDBJ databases">
        <title>Draft Genome sequencing of Naganishia species isolated from polar environments using Oxford Nanopore Technology.</title>
        <authorList>
            <person name="Leo P."/>
            <person name="Venkateswaran K."/>
        </authorList>
    </citation>
    <scope>NUCLEOTIDE SEQUENCE</scope>
    <source>
        <strain evidence="1">MNA-CCFEE 5262</strain>
    </source>
</reference>
<organism evidence="1 2">
    <name type="scientific">Naganishia adeliensis</name>
    <dbReference type="NCBI Taxonomy" id="92952"/>
    <lineage>
        <taxon>Eukaryota</taxon>
        <taxon>Fungi</taxon>
        <taxon>Dikarya</taxon>
        <taxon>Basidiomycota</taxon>
        <taxon>Agaricomycotina</taxon>
        <taxon>Tremellomycetes</taxon>
        <taxon>Filobasidiales</taxon>
        <taxon>Filobasidiaceae</taxon>
        <taxon>Naganishia</taxon>
    </lineage>
</organism>
<keyword evidence="2" id="KW-1185">Reference proteome</keyword>
<sequence>MSAEGSAEGESSMTSPDIAALRSLGGPRVVLEPAPPTALPELSAASIKAFLFAAICSRIDTLLGDLGGTNRSVDELDCRKVSTDACDRIAGFGLMVGDPRSSNEEAAVRRRDGVCATWGASGLEDGLADAGLGRPTELEEGLLVRLGEEVAPAGLAVLDETSDLAFREGVTGTVLTILRTSNFVAENPVAMAEGVARGTFGEEVNVAG</sequence>
<gene>
    <name evidence="1" type="ORF">QFC20_004196</name>
</gene>
<dbReference type="EMBL" id="JASBWS010000046">
    <property type="protein sequence ID" value="KAJ9105861.1"/>
    <property type="molecule type" value="Genomic_DNA"/>
</dbReference>
<proteinExistence type="predicted"/>
<evidence type="ECO:0000313" key="1">
    <source>
        <dbReference type="EMBL" id="KAJ9105861.1"/>
    </source>
</evidence>